<feature type="region of interest" description="Disordered" evidence="2">
    <location>
        <begin position="179"/>
        <end position="203"/>
    </location>
</feature>
<gene>
    <name evidence="4" type="ORF">HNR61_005406</name>
</gene>
<dbReference type="AlphaFoldDB" id="A0A7W3LT06"/>
<evidence type="ECO:0000313" key="5">
    <source>
        <dbReference type="Proteomes" id="UP000572680"/>
    </source>
</evidence>
<protein>
    <recommendedName>
        <fullName evidence="6">HNH endonuclease</fullName>
    </recommendedName>
</protein>
<comment type="caution">
    <text evidence="4">The sequence shown here is derived from an EMBL/GenBank/DDBJ whole genome shotgun (WGS) entry which is preliminary data.</text>
</comment>
<keyword evidence="3" id="KW-0732">Signal</keyword>
<evidence type="ECO:0000256" key="2">
    <source>
        <dbReference type="SAM" id="MobiDB-lite"/>
    </source>
</evidence>
<dbReference type="Proteomes" id="UP000572680">
    <property type="component" value="Unassembled WGS sequence"/>
</dbReference>
<feature type="coiled-coil region" evidence="1">
    <location>
        <begin position="273"/>
        <end position="300"/>
    </location>
</feature>
<name>A0A7W3LT06_ACTNM</name>
<evidence type="ECO:0000313" key="4">
    <source>
        <dbReference type="EMBL" id="MBA8953753.1"/>
    </source>
</evidence>
<proteinExistence type="predicted"/>
<dbReference type="EMBL" id="JACJIA010000007">
    <property type="protein sequence ID" value="MBA8953753.1"/>
    <property type="molecule type" value="Genomic_DNA"/>
</dbReference>
<keyword evidence="1" id="KW-0175">Coiled coil</keyword>
<evidence type="ECO:0000256" key="3">
    <source>
        <dbReference type="SAM" id="SignalP"/>
    </source>
</evidence>
<feature type="signal peptide" evidence="3">
    <location>
        <begin position="1"/>
        <end position="29"/>
    </location>
</feature>
<reference evidence="4 5" key="1">
    <citation type="submission" date="2020-08" db="EMBL/GenBank/DDBJ databases">
        <title>Genomic Encyclopedia of Type Strains, Phase IV (KMG-IV): sequencing the most valuable type-strain genomes for metagenomic binning, comparative biology and taxonomic classification.</title>
        <authorList>
            <person name="Goeker M."/>
        </authorList>
    </citation>
    <scope>NUCLEOTIDE SEQUENCE [LARGE SCALE GENOMIC DNA]</scope>
    <source>
        <strain evidence="4 5">DSM 44197</strain>
    </source>
</reference>
<sequence length="300" mass="33121">MARTYKRRAPLAALLGFCAVVGAPSPAAADDLDALCAEPIAELRRVQAMIRIHNAKPRVSSDRGYVSAYNAEARSLNAQQAQAISRARQCVSAFSRVRRNHPASTFARPTPGQVAPLTTAVRNLTEAERRAVTRWNPKIYDFLDYGPGKKGMTTRVDRTPPRLPPPVRAVYKALDSTRPDIPRTTRLQGKPPPTVGAPDPAYTNGRRVTGVAFDHIIPLRRLVTMRNFLKLTPQNMWLVANSPANSQWLSKKANSSKLSGSSAFVSGADPAWLREQAQLRERAERELQELIDALLRTQKG</sequence>
<accession>A0A7W3LT06</accession>
<organism evidence="4 5">
    <name type="scientific">Actinomadura namibiensis</name>
    <dbReference type="NCBI Taxonomy" id="182080"/>
    <lineage>
        <taxon>Bacteria</taxon>
        <taxon>Bacillati</taxon>
        <taxon>Actinomycetota</taxon>
        <taxon>Actinomycetes</taxon>
        <taxon>Streptosporangiales</taxon>
        <taxon>Thermomonosporaceae</taxon>
        <taxon>Actinomadura</taxon>
    </lineage>
</organism>
<dbReference type="RefSeq" id="WP_182845909.1">
    <property type="nucleotide sequence ID" value="NZ_BAAALP010000107.1"/>
</dbReference>
<keyword evidence="5" id="KW-1185">Reference proteome</keyword>
<evidence type="ECO:0008006" key="6">
    <source>
        <dbReference type="Google" id="ProtNLM"/>
    </source>
</evidence>
<evidence type="ECO:0000256" key="1">
    <source>
        <dbReference type="SAM" id="Coils"/>
    </source>
</evidence>
<feature type="chain" id="PRO_5031383095" description="HNH endonuclease" evidence="3">
    <location>
        <begin position="30"/>
        <end position="300"/>
    </location>
</feature>